<organism evidence="1 2">
    <name type="scientific">Octopus vulgaris</name>
    <name type="common">Common octopus</name>
    <dbReference type="NCBI Taxonomy" id="6645"/>
    <lineage>
        <taxon>Eukaryota</taxon>
        <taxon>Metazoa</taxon>
        <taxon>Spiralia</taxon>
        <taxon>Lophotrochozoa</taxon>
        <taxon>Mollusca</taxon>
        <taxon>Cephalopoda</taxon>
        <taxon>Coleoidea</taxon>
        <taxon>Octopodiformes</taxon>
        <taxon>Octopoda</taxon>
        <taxon>Incirrata</taxon>
        <taxon>Octopodidae</taxon>
        <taxon>Octopus</taxon>
    </lineage>
</organism>
<keyword evidence="2" id="KW-1185">Reference proteome</keyword>
<name>A0AA36APA3_OCTVU</name>
<evidence type="ECO:0000313" key="1">
    <source>
        <dbReference type="EMBL" id="CAI9718262.1"/>
    </source>
</evidence>
<accession>A0AA36APA3</accession>
<dbReference type="EMBL" id="OX597815">
    <property type="protein sequence ID" value="CAI9718262.1"/>
    <property type="molecule type" value="Genomic_DNA"/>
</dbReference>
<dbReference type="Proteomes" id="UP001162480">
    <property type="component" value="Chromosome 2"/>
</dbReference>
<dbReference type="AlphaFoldDB" id="A0AA36APA3"/>
<reference evidence="1" key="1">
    <citation type="submission" date="2023-08" db="EMBL/GenBank/DDBJ databases">
        <authorList>
            <person name="Alioto T."/>
            <person name="Alioto T."/>
            <person name="Gomez Garrido J."/>
        </authorList>
    </citation>
    <scope>NUCLEOTIDE SEQUENCE</scope>
</reference>
<protein>
    <submittedName>
        <fullName evidence="1">Uncharacterized protein</fullName>
    </submittedName>
</protein>
<evidence type="ECO:0000313" key="2">
    <source>
        <dbReference type="Proteomes" id="UP001162480"/>
    </source>
</evidence>
<proteinExistence type="predicted"/>
<gene>
    <name evidence="1" type="ORF">OCTVUL_1B017621</name>
</gene>
<sequence length="136" mass="15715">MCKSPINLRNLFSIMLVNCGLSNPKQLWYKYKEEPCEDILQRIQYQYEGDVNEALRSIGDKVQSLGGDKLELYGRPALVRDVQHRLVQELIRETLYSMESLQAVSMRRNHFWGAIGGGKNFELLVEDVVNRDEVPV</sequence>